<feature type="compositionally biased region" description="Basic and acidic residues" evidence="1">
    <location>
        <begin position="229"/>
        <end position="239"/>
    </location>
</feature>
<dbReference type="EMBL" id="QAPG01010715">
    <property type="protein sequence ID" value="TDZ13054.1"/>
    <property type="molecule type" value="Genomic_DNA"/>
</dbReference>
<accession>A0A4R8PQ26</accession>
<feature type="compositionally biased region" description="Polar residues" evidence="1">
    <location>
        <begin position="35"/>
        <end position="50"/>
    </location>
</feature>
<evidence type="ECO:0000256" key="1">
    <source>
        <dbReference type="SAM" id="MobiDB-lite"/>
    </source>
</evidence>
<feature type="region of interest" description="Disordered" evidence="1">
    <location>
        <begin position="1"/>
        <end position="111"/>
    </location>
</feature>
<evidence type="ECO:0000313" key="2">
    <source>
        <dbReference type="EMBL" id="TDZ13054.1"/>
    </source>
</evidence>
<feature type="compositionally biased region" description="Low complexity" evidence="1">
    <location>
        <begin position="267"/>
        <end position="282"/>
    </location>
</feature>
<organism evidence="2 3">
    <name type="scientific">Colletotrichum spinosum</name>
    <dbReference type="NCBI Taxonomy" id="1347390"/>
    <lineage>
        <taxon>Eukaryota</taxon>
        <taxon>Fungi</taxon>
        <taxon>Dikarya</taxon>
        <taxon>Ascomycota</taxon>
        <taxon>Pezizomycotina</taxon>
        <taxon>Sordariomycetes</taxon>
        <taxon>Hypocreomycetidae</taxon>
        <taxon>Glomerellales</taxon>
        <taxon>Glomerellaceae</taxon>
        <taxon>Colletotrichum</taxon>
        <taxon>Colletotrichum orbiculare species complex</taxon>
    </lineage>
</organism>
<name>A0A4R8PQ26_9PEZI</name>
<dbReference type="PANTHER" id="PTHR38702:SF1">
    <property type="entry name" value="CALPONIN-HOMOLOGY (CH) DOMAIN-CONTAINING PROTEIN"/>
    <property type="match status" value="1"/>
</dbReference>
<dbReference type="AlphaFoldDB" id="A0A4R8PQ26"/>
<protein>
    <submittedName>
        <fullName evidence="2">Uncharacterized protein</fullName>
    </submittedName>
</protein>
<gene>
    <name evidence="2" type="ORF">C8035_v000236</name>
</gene>
<dbReference type="Proteomes" id="UP000295083">
    <property type="component" value="Unassembled WGS sequence"/>
</dbReference>
<evidence type="ECO:0000313" key="3">
    <source>
        <dbReference type="Proteomes" id="UP000295083"/>
    </source>
</evidence>
<dbReference type="PANTHER" id="PTHR38702">
    <property type="entry name" value="CALPONIN-HOMOLOGY (CH) DOMAIN-CONTAINING PROTEIN"/>
    <property type="match status" value="1"/>
</dbReference>
<feature type="region of interest" description="Disordered" evidence="1">
    <location>
        <begin position="264"/>
        <end position="284"/>
    </location>
</feature>
<comment type="caution">
    <text evidence="2">The sequence shown here is derived from an EMBL/GenBank/DDBJ whole genome shotgun (WGS) entry which is preliminary data.</text>
</comment>
<feature type="region of interest" description="Disordered" evidence="1">
    <location>
        <begin position="216"/>
        <end position="239"/>
    </location>
</feature>
<proteinExistence type="predicted"/>
<keyword evidence="3" id="KW-1185">Reference proteome</keyword>
<reference evidence="2 3" key="1">
    <citation type="submission" date="2018-11" db="EMBL/GenBank/DDBJ databases">
        <title>Genome sequence and assembly of Colletotrichum spinosum.</title>
        <authorList>
            <person name="Gan P."/>
            <person name="Shirasu K."/>
        </authorList>
    </citation>
    <scope>NUCLEOTIDE SEQUENCE [LARGE SCALE GENOMIC DNA]</scope>
    <source>
        <strain evidence="2 3">CBS 515.97</strain>
    </source>
</reference>
<sequence length="533" mass="58193">MAMAKEHPPALRCSSPSPEVAPTPALGARAGASRCVSTASSLSQGSTTDGGSRESMGSLGSSTYSRQSSSTYSRFSDASFPSPRQSTCGGSSEARSSSRRRGYVRPQGTDFAASARHRESVLSLGSIAHLQYYFARTGLLDGKGAQLARKNKAKGGLDLSSVSISALLSPKLAPSDADLAYASLVTSPTFGGQEFGPMVATPPDDLDYDLEDLEEADPDVLPPTTSTYIHRDKPVPKPPTIEELKADLTESLQKAATALKDAKNNKKNAQAEAEAAASQNTSKKPTGWFEVQGMHILDVMTLAIRAAKNYYTAHEVPERLDAIKSEKEIRTELFNVLETLKQMATRKWAGGMKEEEYSTLNSWIQGLFSMLKIEAEMIEAEEAERRSWTWLKGDWTGKEVERELAFLASLAPRSDPLPGYSPASGAADGQTPFLQSLQNGILLVELHNAAVKRSKRRFGLITTFHNDTEKPYRAADNLRFWAKAAELRWEVLLKVDALGIVYNSSPEVWVNFEQAIFAWSRKVREEITSELGS</sequence>
<feature type="compositionally biased region" description="Low complexity" evidence="1">
    <location>
        <begin position="57"/>
        <end position="76"/>
    </location>
</feature>